<protein>
    <submittedName>
        <fullName evidence="2">Uncharacterized protein</fullName>
    </submittedName>
</protein>
<reference evidence="2 3" key="1">
    <citation type="submission" date="2021-01" db="EMBL/GenBank/DDBJ databases">
        <title>Whole genome shotgun sequence of Catellatospora citrea NBRC 14495.</title>
        <authorList>
            <person name="Komaki H."/>
            <person name="Tamura T."/>
        </authorList>
    </citation>
    <scope>NUCLEOTIDE SEQUENCE [LARGE SCALE GENOMIC DNA]</scope>
    <source>
        <strain evidence="2 3">NBRC 14495</strain>
    </source>
</reference>
<keyword evidence="1" id="KW-1133">Transmembrane helix</keyword>
<comment type="caution">
    <text evidence="2">The sequence shown here is derived from an EMBL/GenBank/DDBJ whole genome shotgun (WGS) entry which is preliminary data.</text>
</comment>
<feature type="transmembrane region" description="Helical" evidence="1">
    <location>
        <begin position="44"/>
        <end position="66"/>
    </location>
</feature>
<keyword evidence="1" id="KW-0472">Membrane</keyword>
<name>A0A8J3KFR1_9ACTN</name>
<evidence type="ECO:0000313" key="2">
    <source>
        <dbReference type="EMBL" id="GIF99241.1"/>
    </source>
</evidence>
<sequence>MLVQLGEVSVSSTTIHTPSGEIPLRGSQWAVSDQWHSQQRIPTWAVVCAVLGFFLLCFLSLLFLLAKETRYSGTVQVIITNGPRQYVVRIPVTDQRVVAHIHAQVNYARSLAAL</sequence>
<dbReference type="AlphaFoldDB" id="A0A8J3KFR1"/>
<accession>A0A8J3KFR1</accession>
<dbReference type="EMBL" id="BONH01000020">
    <property type="protein sequence ID" value="GIF99241.1"/>
    <property type="molecule type" value="Genomic_DNA"/>
</dbReference>
<gene>
    <name evidence="2" type="ORF">Cci01nite_43350</name>
</gene>
<organism evidence="2 3">
    <name type="scientific">Catellatospora citrea</name>
    <dbReference type="NCBI Taxonomy" id="53366"/>
    <lineage>
        <taxon>Bacteria</taxon>
        <taxon>Bacillati</taxon>
        <taxon>Actinomycetota</taxon>
        <taxon>Actinomycetes</taxon>
        <taxon>Micromonosporales</taxon>
        <taxon>Micromonosporaceae</taxon>
        <taxon>Catellatospora</taxon>
    </lineage>
</organism>
<evidence type="ECO:0000313" key="3">
    <source>
        <dbReference type="Proteomes" id="UP000659904"/>
    </source>
</evidence>
<proteinExistence type="predicted"/>
<keyword evidence="3" id="KW-1185">Reference proteome</keyword>
<evidence type="ECO:0000256" key="1">
    <source>
        <dbReference type="SAM" id="Phobius"/>
    </source>
</evidence>
<dbReference type="Proteomes" id="UP000659904">
    <property type="component" value="Unassembled WGS sequence"/>
</dbReference>
<keyword evidence="1" id="KW-0812">Transmembrane</keyword>